<keyword evidence="2" id="KW-1185">Reference proteome</keyword>
<dbReference type="EMBL" id="CP066744">
    <property type="protein sequence ID" value="QQK08906.1"/>
    <property type="molecule type" value="Genomic_DNA"/>
</dbReference>
<accession>A0AC61N389</accession>
<evidence type="ECO:0000313" key="2">
    <source>
        <dbReference type="Proteomes" id="UP000595814"/>
    </source>
</evidence>
<gene>
    <name evidence="1" type="ORF">JFY71_05050</name>
</gene>
<protein>
    <submittedName>
        <fullName evidence="1">STAS domain-containing protein</fullName>
    </submittedName>
</protein>
<reference evidence="1 2" key="1">
    <citation type="journal article" date="2022" name="Int. J. Syst. Evol. Microbiol.">
        <title>Miniphocaeibacter halophilus sp. nov., an ammonium-tolerant acetate-producing bacterium isolated from a biogas system.</title>
        <authorList>
            <person name="Schnurer A."/>
            <person name="Singh A."/>
            <person name="Bi S."/>
            <person name="Qiao W."/>
            <person name="Westerholm M."/>
        </authorList>
    </citation>
    <scope>NUCLEOTIDE SEQUENCE [LARGE SCALE GENOMIC DNA]</scope>
    <source>
        <strain evidence="1 2">AMB_01</strain>
    </source>
</reference>
<evidence type="ECO:0000313" key="1">
    <source>
        <dbReference type="EMBL" id="QQK08906.1"/>
    </source>
</evidence>
<sequence>MGLNYNISNNTDNLVIDLNGDLDAYTSDDLKTEVIKSLDTPKDIIFDATGLDFIDSTGLGSLISIYNKIKEEEKNITIKNIKSNVKKIFEITELDKVFNIVE</sequence>
<dbReference type="Proteomes" id="UP000595814">
    <property type="component" value="Chromosome"/>
</dbReference>
<proteinExistence type="predicted"/>
<name>A0AC61N389_9FIRM</name>
<organism evidence="1 2">
    <name type="scientific">Miniphocaeibacter halophilus</name>
    <dbReference type="NCBI Taxonomy" id="2931922"/>
    <lineage>
        <taxon>Bacteria</taxon>
        <taxon>Bacillati</taxon>
        <taxon>Bacillota</taxon>
        <taxon>Tissierellia</taxon>
        <taxon>Tissierellales</taxon>
        <taxon>Peptoniphilaceae</taxon>
        <taxon>Miniphocaeibacter</taxon>
    </lineage>
</organism>